<dbReference type="PANTHER" id="PTHR47938:SF7">
    <property type="entry name" value="PENTACOTRIPEPTIDE-REPEAT REGION OF PRORP DOMAIN-CONTAINING PROTEIN"/>
    <property type="match status" value="1"/>
</dbReference>
<feature type="repeat" description="PPR" evidence="3">
    <location>
        <begin position="560"/>
        <end position="594"/>
    </location>
</feature>
<proteinExistence type="inferred from homology"/>
<dbReference type="InterPro" id="IPR002885">
    <property type="entry name" value="PPR_rpt"/>
</dbReference>
<dbReference type="Pfam" id="PF13041">
    <property type="entry name" value="PPR_2"/>
    <property type="match status" value="3"/>
</dbReference>
<dbReference type="Pfam" id="PF09713">
    <property type="entry name" value="A_thal_3526"/>
    <property type="match status" value="1"/>
</dbReference>
<name>A0AAV1CVI7_OLDCO</name>
<accession>A0AAV1CVI7</accession>
<feature type="repeat" description="PPR" evidence="3">
    <location>
        <begin position="701"/>
        <end position="735"/>
    </location>
</feature>
<dbReference type="InterPro" id="IPR006476">
    <property type="entry name" value="CHP01589_pln"/>
</dbReference>
<dbReference type="PANTHER" id="PTHR47938">
    <property type="entry name" value="RESPIRATORY COMPLEX I CHAPERONE (CIA84), PUTATIVE (AFU_ORTHOLOGUE AFUA_2G06020)-RELATED"/>
    <property type="match status" value="1"/>
</dbReference>
<dbReference type="EMBL" id="OX459120">
    <property type="protein sequence ID" value="CAI9099674.1"/>
    <property type="molecule type" value="Genomic_DNA"/>
</dbReference>
<feature type="repeat" description="PPR" evidence="3">
    <location>
        <begin position="492"/>
        <end position="524"/>
    </location>
</feature>
<evidence type="ECO:0000313" key="5">
    <source>
        <dbReference type="Proteomes" id="UP001161247"/>
    </source>
</evidence>
<feature type="repeat" description="PPR" evidence="3">
    <location>
        <begin position="525"/>
        <end position="559"/>
    </location>
</feature>
<reference evidence="4" key="1">
    <citation type="submission" date="2023-03" db="EMBL/GenBank/DDBJ databases">
        <authorList>
            <person name="Julca I."/>
        </authorList>
    </citation>
    <scope>NUCLEOTIDE SEQUENCE</scope>
</reference>
<evidence type="ECO:0000256" key="3">
    <source>
        <dbReference type="PROSITE-ProRule" id="PRU00708"/>
    </source>
</evidence>
<dbReference type="SUPFAM" id="SSF81901">
    <property type="entry name" value="HCP-like"/>
    <property type="match status" value="1"/>
</dbReference>
<keyword evidence="5" id="KW-1185">Reference proteome</keyword>
<dbReference type="GO" id="GO:0003729">
    <property type="term" value="F:mRNA binding"/>
    <property type="evidence" value="ECO:0007669"/>
    <property type="project" value="TreeGrafter"/>
</dbReference>
<dbReference type="Pfam" id="PF12854">
    <property type="entry name" value="PPR_1"/>
    <property type="match status" value="1"/>
</dbReference>
<feature type="repeat" description="PPR" evidence="3">
    <location>
        <begin position="665"/>
        <end position="699"/>
    </location>
</feature>
<comment type="similarity">
    <text evidence="1">Belongs to the PPR family. P subfamily.</text>
</comment>
<keyword evidence="2" id="KW-0677">Repeat</keyword>
<feature type="repeat" description="PPR" evidence="3">
    <location>
        <begin position="456"/>
        <end position="490"/>
    </location>
</feature>
<organism evidence="4 5">
    <name type="scientific">Oldenlandia corymbosa var. corymbosa</name>
    <dbReference type="NCBI Taxonomy" id="529605"/>
    <lineage>
        <taxon>Eukaryota</taxon>
        <taxon>Viridiplantae</taxon>
        <taxon>Streptophyta</taxon>
        <taxon>Embryophyta</taxon>
        <taxon>Tracheophyta</taxon>
        <taxon>Spermatophyta</taxon>
        <taxon>Magnoliopsida</taxon>
        <taxon>eudicotyledons</taxon>
        <taxon>Gunneridae</taxon>
        <taxon>Pentapetalae</taxon>
        <taxon>asterids</taxon>
        <taxon>lamiids</taxon>
        <taxon>Gentianales</taxon>
        <taxon>Rubiaceae</taxon>
        <taxon>Rubioideae</taxon>
        <taxon>Spermacoceae</taxon>
        <taxon>Hedyotis-Oldenlandia complex</taxon>
        <taxon>Oldenlandia</taxon>
    </lineage>
</organism>
<dbReference type="Gene3D" id="1.25.40.10">
    <property type="entry name" value="Tetratricopeptide repeat domain"/>
    <property type="match status" value="4"/>
</dbReference>
<dbReference type="PROSITE" id="PS51375">
    <property type="entry name" value="PPR"/>
    <property type="match status" value="8"/>
</dbReference>
<feature type="repeat" description="PPR" evidence="3">
    <location>
        <begin position="595"/>
        <end position="629"/>
    </location>
</feature>
<feature type="repeat" description="PPR" evidence="3">
    <location>
        <begin position="630"/>
        <end position="664"/>
    </location>
</feature>
<protein>
    <submittedName>
        <fullName evidence="4">OLC1v1036531C3</fullName>
    </submittedName>
</protein>
<dbReference type="InterPro" id="IPR011990">
    <property type="entry name" value="TPR-like_helical_dom_sf"/>
</dbReference>
<dbReference type="AlphaFoldDB" id="A0AAV1CVI7"/>
<dbReference type="NCBIfam" id="TIGR01589">
    <property type="entry name" value="A_thal_3526"/>
    <property type="match status" value="1"/>
</dbReference>
<gene>
    <name evidence="4" type="ORF">OLC1_LOCUS9643</name>
</gene>
<evidence type="ECO:0000256" key="1">
    <source>
        <dbReference type="ARBA" id="ARBA00007626"/>
    </source>
</evidence>
<dbReference type="NCBIfam" id="TIGR00756">
    <property type="entry name" value="PPR"/>
    <property type="match status" value="8"/>
</dbReference>
<evidence type="ECO:0000256" key="2">
    <source>
        <dbReference type="ARBA" id="ARBA00022737"/>
    </source>
</evidence>
<sequence>MASVEVRRVSREDIQLVQNLIERCLQLYMNQKEVVNVLLQQAKIEPGFTELVWQKLEEENQEFFRAYHLRLIVKDQIVRFNELLERQNQLMHHICSSEFSNGSQIPMRQLTVPHSLDHTLAIEQSTVAHSLEHIDSPLKRETVDPDLNSNLHDGYSLQQYTPAMDLTTHTGRIEASSNIPFCQNSNIRIIQGMNGQMLKQEAVYTGNNAVAYNANVNAFDARRTIGDVPVSPYNGVGHHSQPLNRSYADTETPAFGSLSQIPRNFSLSDLTSGYSNEELERYSREESIEAQMAFITGLGPLIDKFHQIGATRNRLNLYARLKSGLLNDIQTSVDAINLYKQMVRMTPPPNDVAFSQLLVRVVKLKHYSLAISLYRNMTALGFPVSDYILNTVIHCYCLVNKVDFGFSVLGGFFKRGIVPGVCTFGTLLKGLFKETRILQAQELFKKIIYEKLCDPGVVMYGTVIDGLCKVGNTTKALEFLRDMERTRVEPDIMYSVIIDSLCKDNMVDEAVLLLLEMIKKGIAPDVVTCTCLIKGLSNIGKWAEAKNLFKGMVDLGIAPNTYTFNILIDALCKEGKVKEAEHFLLMMTQHGQNPDVVTYSSLIEGCCLQGRINKARKFFDTMVESGIVPDMLSYSMLINGHFKRSQVDQAMQLFRELFRKGFTPNVSVYTTVLQGLFRAGKFVTARDVFIEMQSLFSIPPDFHTYCVLLYGLVESGSVDEALKFLHKLEADEVKLHTGKNHSELYLNEACPCKISSHLTQVQPYWWIHCGGHSSQLGEIKYSLQMLSSLVQRLSLEKELEVSIAANTEAAVAGKKMICLVLKCSFDTVEWLKIILFRFVINVDFSTIDLSMPKYGFLYNGFSEIQPSLP</sequence>
<evidence type="ECO:0000313" key="4">
    <source>
        <dbReference type="EMBL" id="CAI9099674.1"/>
    </source>
</evidence>
<dbReference type="Proteomes" id="UP001161247">
    <property type="component" value="Chromosome 3"/>
</dbReference>
<dbReference type="Pfam" id="PF01535">
    <property type="entry name" value="PPR"/>
    <property type="match status" value="1"/>
</dbReference>